<evidence type="ECO:0000313" key="3">
    <source>
        <dbReference type="Proteomes" id="UP000274515"/>
    </source>
</evidence>
<dbReference type="RefSeq" id="WP_125092355.1">
    <property type="nucleotide sequence ID" value="NZ_RSAA01000020.1"/>
</dbReference>
<evidence type="ECO:0000313" key="2">
    <source>
        <dbReference type="EMBL" id="RRO14286.1"/>
    </source>
</evidence>
<gene>
    <name evidence="2" type="ORF">EIL87_21415</name>
</gene>
<dbReference type="OrthoDB" id="7918484at2"/>
<keyword evidence="3" id="KW-1185">Reference proteome</keyword>
<evidence type="ECO:0000256" key="1">
    <source>
        <dbReference type="SAM" id="MobiDB-lite"/>
    </source>
</evidence>
<dbReference type="Proteomes" id="UP000274515">
    <property type="component" value="Unassembled WGS sequence"/>
</dbReference>
<dbReference type="EMBL" id="RSAA01000020">
    <property type="protein sequence ID" value="RRO14286.1"/>
    <property type="molecule type" value="Genomic_DNA"/>
</dbReference>
<accession>A0A3R8P177</accession>
<dbReference type="Gene3D" id="3.40.190.10">
    <property type="entry name" value="Periplasmic binding protein-like II"/>
    <property type="match status" value="1"/>
</dbReference>
<protein>
    <submittedName>
        <fullName evidence="2">Uncharacterized protein</fullName>
    </submittedName>
</protein>
<feature type="compositionally biased region" description="Low complexity" evidence="1">
    <location>
        <begin position="36"/>
        <end position="52"/>
    </location>
</feature>
<reference evidence="2 3" key="1">
    <citation type="submission" date="2018-11" db="EMBL/GenBank/DDBJ databases">
        <title>Saccharopolyspora rhizosphaerae sp. nov., an actinomycete isolated from rhizosphere soil in Thailand.</title>
        <authorList>
            <person name="Intra B."/>
            <person name="Euanorasetr J."/>
            <person name="Take A."/>
            <person name="Inahashi Y."/>
            <person name="Mori M."/>
            <person name="Panbangred W."/>
            <person name="Matsumoto A."/>
        </authorList>
    </citation>
    <scope>NUCLEOTIDE SEQUENCE [LARGE SCALE GENOMIC DNA]</scope>
    <source>
        <strain evidence="2 3">H219</strain>
    </source>
</reference>
<feature type="region of interest" description="Disordered" evidence="1">
    <location>
        <begin position="36"/>
        <end position="92"/>
    </location>
</feature>
<proteinExistence type="predicted"/>
<name>A0A3R8P177_9PSEU</name>
<comment type="caution">
    <text evidence="2">The sequence shown here is derived from an EMBL/GenBank/DDBJ whole genome shotgun (WGS) entry which is preliminary data.</text>
</comment>
<sequence length="171" mass="18821">MDAYRDRLATGPADDLPEVVQHDADHLANTPTEVIWSSTSTSRATWTPRARPVGAPHRRGRGRDRGHPVGHRHLRHRRRPGGLPAGRGADPRRQGLDWQQFGDTAAQITANTPDGVHGLQDIGFVDAGLVVFALQRGEQLDTPQGGLGVSDRTLAGWFRLIQRTRDQRAEP</sequence>
<feature type="compositionally biased region" description="Basic residues" evidence="1">
    <location>
        <begin position="56"/>
        <end position="80"/>
    </location>
</feature>
<dbReference type="AlphaFoldDB" id="A0A3R8P177"/>
<organism evidence="2 3">
    <name type="scientific">Saccharopolyspora rhizosphaerae</name>
    <dbReference type="NCBI Taxonomy" id="2492662"/>
    <lineage>
        <taxon>Bacteria</taxon>
        <taxon>Bacillati</taxon>
        <taxon>Actinomycetota</taxon>
        <taxon>Actinomycetes</taxon>
        <taxon>Pseudonocardiales</taxon>
        <taxon>Pseudonocardiaceae</taxon>
        <taxon>Saccharopolyspora</taxon>
    </lineage>
</organism>